<dbReference type="InterPro" id="IPR036881">
    <property type="entry name" value="Glyco_hydro_3_C_sf"/>
</dbReference>
<dbReference type="PANTHER" id="PTHR30620:SF16">
    <property type="entry name" value="LYSOSOMAL BETA GLUCOSIDASE"/>
    <property type="match status" value="1"/>
</dbReference>
<dbReference type="InterPro" id="IPR036962">
    <property type="entry name" value="Glyco_hydro_3_N_sf"/>
</dbReference>
<accession>A0A2P6CBV0</accession>
<keyword evidence="5" id="KW-0378">Hydrolase</keyword>
<evidence type="ECO:0000256" key="2">
    <source>
        <dbReference type="ARBA" id="ARBA00005336"/>
    </source>
</evidence>
<dbReference type="NCBIfam" id="NF011678">
    <property type="entry name" value="PRK15098.1"/>
    <property type="match status" value="1"/>
</dbReference>
<evidence type="ECO:0000313" key="9">
    <source>
        <dbReference type="Proteomes" id="UP000247345"/>
    </source>
</evidence>
<dbReference type="GO" id="GO:0008422">
    <property type="term" value="F:beta-glucosidase activity"/>
    <property type="evidence" value="ECO:0007669"/>
    <property type="project" value="UniProtKB-EC"/>
</dbReference>
<dbReference type="AlphaFoldDB" id="A0A2P6CBV0"/>
<dbReference type="SUPFAM" id="SSF52279">
    <property type="entry name" value="Beta-D-glucan exohydrolase, C-terminal domain"/>
    <property type="match status" value="1"/>
</dbReference>
<keyword evidence="4" id="KW-0732">Signal</keyword>
<dbReference type="SMART" id="SM01217">
    <property type="entry name" value="Fn3_like"/>
    <property type="match status" value="1"/>
</dbReference>
<dbReference type="PANTHER" id="PTHR30620">
    <property type="entry name" value="PERIPLASMIC BETA-GLUCOSIDASE-RELATED"/>
    <property type="match status" value="1"/>
</dbReference>
<protein>
    <recommendedName>
        <fullName evidence="3">beta-glucosidase</fullName>
        <ecNumber evidence="3">3.2.1.21</ecNumber>
    </recommendedName>
</protein>
<evidence type="ECO:0000256" key="1">
    <source>
        <dbReference type="ARBA" id="ARBA00000448"/>
    </source>
</evidence>
<dbReference type="InterPro" id="IPR002772">
    <property type="entry name" value="Glyco_hydro_3_C"/>
</dbReference>
<evidence type="ECO:0000256" key="4">
    <source>
        <dbReference type="ARBA" id="ARBA00022729"/>
    </source>
</evidence>
<comment type="similarity">
    <text evidence="2">Belongs to the glycosyl hydrolase 3 family.</text>
</comment>
<dbReference type="RefSeq" id="WP_105048049.1">
    <property type="nucleotide sequence ID" value="NZ_CP150661.1"/>
</dbReference>
<dbReference type="PRINTS" id="PR00133">
    <property type="entry name" value="GLHYDRLASE3"/>
</dbReference>
<keyword evidence="6" id="KW-0326">Glycosidase</keyword>
<dbReference type="Pfam" id="PF00933">
    <property type="entry name" value="Glyco_hydro_3"/>
    <property type="match status" value="1"/>
</dbReference>
<comment type="catalytic activity">
    <reaction evidence="1">
        <text>Hydrolysis of terminal, non-reducing beta-D-glucosyl residues with release of beta-D-glucose.</text>
        <dbReference type="EC" id="3.2.1.21"/>
    </reaction>
</comment>
<organism evidence="8 9">
    <name type="scientific">Polaribacter butkevichii</name>
    <dbReference type="NCBI Taxonomy" id="218490"/>
    <lineage>
        <taxon>Bacteria</taxon>
        <taxon>Pseudomonadati</taxon>
        <taxon>Bacteroidota</taxon>
        <taxon>Flavobacteriia</taxon>
        <taxon>Flavobacteriales</taxon>
        <taxon>Flavobacteriaceae</taxon>
    </lineage>
</organism>
<dbReference type="EC" id="3.2.1.21" evidence="3"/>
<evidence type="ECO:0000313" key="8">
    <source>
        <dbReference type="EMBL" id="PQJ72385.1"/>
    </source>
</evidence>
<evidence type="ECO:0000256" key="3">
    <source>
        <dbReference type="ARBA" id="ARBA00012744"/>
    </source>
</evidence>
<proteinExistence type="inferred from homology"/>
<dbReference type="OrthoDB" id="9805821at2"/>
<dbReference type="PROSITE" id="PS51257">
    <property type="entry name" value="PROKAR_LIPOPROTEIN"/>
    <property type="match status" value="1"/>
</dbReference>
<dbReference type="FunFam" id="2.60.40.10:FF:000495">
    <property type="entry name" value="Periplasmic beta-glucosidase"/>
    <property type="match status" value="1"/>
</dbReference>
<keyword evidence="9" id="KW-1185">Reference proteome</keyword>
<name>A0A2P6CBV0_9FLAO</name>
<feature type="domain" description="Fibronectin type III-like" evidence="7">
    <location>
        <begin position="669"/>
        <end position="738"/>
    </location>
</feature>
<dbReference type="Gene3D" id="3.40.50.1700">
    <property type="entry name" value="Glycoside hydrolase family 3 C-terminal domain"/>
    <property type="match status" value="1"/>
</dbReference>
<dbReference type="Proteomes" id="UP000247345">
    <property type="component" value="Unassembled WGS sequence"/>
</dbReference>
<comment type="caution">
    <text evidence="8">The sequence shown here is derived from an EMBL/GenBank/DDBJ whole genome shotgun (WGS) entry which is preliminary data.</text>
</comment>
<dbReference type="Gene3D" id="2.60.40.10">
    <property type="entry name" value="Immunoglobulins"/>
    <property type="match status" value="1"/>
</dbReference>
<dbReference type="FunFam" id="3.20.20.300:FF:000005">
    <property type="entry name" value="Periplasmic beta-glucosidase"/>
    <property type="match status" value="1"/>
</dbReference>
<sequence length="750" mass="82850">MRKLVLSLLLLSIIIGCKENKVSFVKDTTHEAKIAAIISKMTLEEKIGQTNLRGVSSSATSLPTDLKESVRRGNVGAFLNIMNLEYVDELQRIAVEESPNGIPLIFGRDVIHGFKTLFPIPLGLAATWDAEMVEKSSEIAAFEASGAGIRWTFAPMLDIARDSRWGRIAESPGEDPYLSAVLGAAYVKGFQGDDLSNPYRIAASAKHYIGYGAAIGGRDYNTVNLNEPLLRNVYLPPFKAAVDAGAATVMSAFNEINGIPATGNKFLLKDVLRGELQFDGFVVSDWDSVIEMVYHGFARDDKQAAELAAKAGLDMEMSSEAYEHHLKELIKENKVSIEELNEFVRNILRVKFRLGLFDNPYRNKKHTGNFYAESHLAEAKKAAIESTVLLKNKNSILPIAEKTNVAIIGPLANAPHEQLGTWSFDGEKEQTNTPLNAYQKVNTNFKFAKGLDYSRDKSTKGFKEAIDIAKKSDVILFFGGEEAILSGEAHSRANINLPGAQEELINELAKTGKPIVLIIMAGRPITITNLIDKMDAVLMAWHPGTMGGEALYEIINGIKSPEGRLPVSWPKTAGQLPYFYNHKNTGRPADSTNYIAMDKIPVAAWQSSLGNKSHYLDVGFTPHFPFGYGLSYTTFKYENIFISKDVINFNEDLEVKVSITNTGKKDGKEIVQLYVQDIVGSITRPVKELKRFKHIFLKSGETKEVSFKISSKDLEFVNHKLVKAAEEGKFNLWVGPNAAQGLKASFVLKK</sequence>
<gene>
    <name evidence="8" type="ORF">BTO14_03580</name>
</gene>
<dbReference type="InterPro" id="IPR001764">
    <property type="entry name" value="Glyco_hydro_3_N"/>
</dbReference>
<dbReference type="Gene3D" id="3.20.20.300">
    <property type="entry name" value="Glycoside hydrolase, family 3, N-terminal domain"/>
    <property type="match status" value="1"/>
</dbReference>
<dbReference type="InterPro" id="IPR017853">
    <property type="entry name" value="GH"/>
</dbReference>
<reference evidence="8 9" key="1">
    <citation type="submission" date="2016-12" db="EMBL/GenBank/DDBJ databases">
        <title>Trade-off between light-utilization and light-protection in marine flavobacteria.</title>
        <authorList>
            <person name="Kumagai Y."/>
            <person name="Yoshizawa S."/>
            <person name="Kogure K."/>
            <person name="Iwasaki W."/>
        </authorList>
    </citation>
    <scope>NUCLEOTIDE SEQUENCE [LARGE SCALE GENOMIC DNA]</scope>
    <source>
        <strain evidence="8 9">KCTC 12100</strain>
    </source>
</reference>
<evidence type="ECO:0000259" key="7">
    <source>
        <dbReference type="SMART" id="SM01217"/>
    </source>
</evidence>
<dbReference type="SUPFAM" id="SSF51445">
    <property type="entry name" value="(Trans)glycosidases"/>
    <property type="match status" value="1"/>
</dbReference>
<evidence type="ECO:0000256" key="5">
    <source>
        <dbReference type="ARBA" id="ARBA00022801"/>
    </source>
</evidence>
<evidence type="ECO:0000256" key="6">
    <source>
        <dbReference type="ARBA" id="ARBA00023295"/>
    </source>
</evidence>
<dbReference type="GO" id="GO:0009251">
    <property type="term" value="P:glucan catabolic process"/>
    <property type="evidence" value="ECO:0007669"/>
    <property type="project" value="TreeGrafter"/>
</dbReference>
<dbReference type="InterPro" id="IPR026891">
    <property type="entry name" value="Fn3-like"/>
</dbReference>
<dbReference type="Pfam" id="PF14310">
    <property type="entry name" value="Fn3-like"/>
    <property type="match status" value="1"/>
</dbReference>
<dbReference type="InterPro" id="IPR013783">
    <property type="entry name" value="Ig-like_fold"/>
</dbReference>
<dbReference type="EMBL" id="MSCK01000001">
    <property type="protein sequence ID" value="PQJ72385.1"/>
    <property type="molecule type" value="Genomic_DNA"/>
</dbReference>
<dbReference type="InterPro" id="IPR051915">
    <property type="entry name" value="Cellulose_Degrad_GH3"/>
</dbReference>
<dbReference type="Pfam" id="PF01915">
    <property type="entry name" value="Glyco_hydro_3_C"/>
    <property type="match status" value="1"/>
</dbReference>